<protein>
    <submittedName>
        <fullName evidence="3">Uncharacterized protein</fullName>
    </submittedName>
</protein>
<evidence type="ECO:0000313" key="3">
    <source>
        <dbReference type="WBParaSite" id="nRc.2.0.1.t12050-RA"/>
    </source>
</evidence>
<proteinExistence type="predicted"/>
<feature type="region of interest" description="Disordered" evidence="1">
    <location>
        <begin position="82"/>
        <end position="110"/>
    </location>
</feature>
<name>A0A915ICZ1_ROMCU</name>
<keyword evidence="2" id="KW-1185">Reference proteome</keyword>
<reference evidence="3" key="1">
    <citation type="submission" date="2022-11" db="UniProtKB">
        <authorList>
            <consortium name="WormBaseParasite"/>
        </authorList>
    </citation>
    <scope>IDENTIFICATION</scope>
</reference>
<organism evidence="2 3">
    <name type="scientific">Romanomermis culicivorax</name>
    <name type="common">Nematode worm</name>
    <dbReference type="NCBI Taxonomy" id="13658"/>
    <lineage>
        <taxon>Eukaryota</taxon>
        <taxon>Metazoa</taxon>
        <taxon>Ecdysozoa</taxon>
        <taxon>Nematoda</taxon>
        <taxon>Enoplea</taxon>
        <taxon>Dorylaimia</taxon>
        <taxon>Mermithida</taxon>
        <taxon>Mermithoidea</taxon>
        <taxon>Mermithidae</taxon>
        <taxon>Romanomermis</taxon>
    </lineage>
</organism>
<dbReference type="Proteomes" id="UP000887565">
    <property type="component" value="Unplaced"/>
</dbReference>
<evidence type="ECO:0000256" key="1">
    <source>
        <dbReference type="SAM" id="MobiDB-lite"/>
    </source>
</evidence>
<dbReference type="AlphaFoldDB" id="A0A915ICZ1"/>
<evidence type="ECO:0000313" key="2">
    <source>
        <dbReference type="Proteomes" id="UP000887565"/>
    </source>
</evidence>
<dbReference type="WBParaSite" id="nRc.2.0.1.t12050-RA">
    <property type="protein sequence ID" value="nRc.2.0.1.t12050-RA"/>
    <property type="gene ID" value="nRc.2.0.1.g12050"/>
</dbReference>
<accession>A0A915ICZ1</accession>
<sequence length="179" mass="20219">MLEFLSQPQNLQADCKHDKFNAVTDLAYMLAQNWYLQDTQKYLFLSQASMLDVYGNIMQAAKSAESSSTVMQKNMKSIHAIQNNSHPDSDSYLNHGQDQSQNQSKHPQSPTSFAKLYKWSVVGAQLSRRSIVGSQLSSAQLSGHGKKDVQLILFQFISLLRAIEKFVKEETNLLKTCNQ</sequence>